<feature type="chain" id="PRO_5046731493" evidence="1">
    <location>
        <begin position="32"/>
        <end position="800"/>
    </location>
</feature>
<sequence length="800" mass="87472">MKNEQRGTMGTYNRLTKGILVLLALAGPTMAHDSSAAAVPKPATAGIERASRIVLQYGAALAGGRVEEWAALDLGCLTLRRARGVSEQTDRACWDDTLKVHRELVQDQPETGIFEAVGRGVGFGLLSETHRHAEYWKDYMPAVLISPAVLGTDVGPGPGLEVLDVSPVRPFALRNLTGLEPVKVSGQTVTVRVTYVDPLTAPLALRPGEIWWASSVLRRYGPVREVTVRFVVVSGLRTLGYPIDHAVVNEALPGAPVQVGIHYGRLPQTADPGGRHNDAVKNRLGAGGLVLGSVRWWDRKDANQAFVAALVRAKQMSSSPERTSLLTRLTLIDQADPALHRLIAYDRLQTFLREGLLKSGISVSGEAVAARLAELYWNLQAQTWRQELTDVAMGHSAAAEAFYQAIESFERVTAGGQTAHEEHRQLGVLYRWNNDPRAALAVHEGLLMGTAPGDPLRGRLLSDVAWDRIQWLSWERRYEHPWLEQARQEAEQAIQEVKEPVDKLMAAYALVLVEALRVPREPAHLQEQLHIAKTWHDRISGAAGVWPYLIGNDVVKALVPAGGQVTLPRTVRASDVSNVEIHAEPPPQDIVWQWNFDQDAPNALPVGFVTVSTPGAEPSGWRVISDDQSPTRGKVVVQDRPCETGECAHLLLADRVRTTYPDIVVQIQDLSANGGGEAGIALAARDNRNFYAVTLNASTGLLTTRRVLEGRATILGQTTVKLTQRPWHSLRVQRINFIHLDRGRLGVFVDGAQVAAVDDALLPEDGLVGLVTYGRTAANFDSLHVLDLVSNRPLSRPAAY</sequence>
<feature type="signal peptide" evidence="1">
    <location>
        <begin position="1"/>
        <end position="31"/>
    </location>
</feature>
<dbReference type="RefSeq" id="WP_213044198.1">
    <property type="nucleotide sequence ID" value="NZ_CAJNBJ010000021.1"/>
</dbReference>
<dbReference type="EMBL" id="CAJNBJ010000021">
    <property type="protein sequence ID" value="CAE6800110.1"/>
    <property type="molecule type" value="Genomic_DNA"/>
</dbReference>
<organism evidence="2 3">
    <name type="scientific">Nitrospira defluvii</name>
    <dbReference type="NCBI Taxonomy" id="330214"/>
    <lineage>
        <taxon>Bacteria</taxon>
        <taxon>Pseudomonadati</taxon>
        <taxon>Nitrospirota</taxon>
        <taxon>Nitrospiria</taxon>
        <taxon>Nitrospirales</taxon>
        <taxon>Nitrospiraceae</taxon>
        <taxon>Nitrospira</taxon>
    </lineage>
</organism>
<comment type="caution">
    <text evidence="2">The sequence shown here is derived from an EMBL/GenBank/DDBJ whole genome shotgun (WGS) entry which is preliminary data.</text>
</comment>
<dbReference type="Proteomes" id="UP000675880">
    <property type="component" value="Unassembled WGS sequence"/>
</dbReference>
<keyword evidence="1" id="KW-0732">Signal</keyword>
<dbReference type="Gene3D" id="2.60.120.560">
    <property type="entry name" value="Exo-inulinase, domain 1"/>
    <property type="match status" value="1"/>
</dbReference>
<protein>
    <submittedName>
        <fullName evidence="2">Uncharacterized protein</fullName>
    </submittedName>
</protein>
<reference evidence="2 3" key="1">
    <citation type="submission" date="2021-02" db="EMBL/GenBank/DDBJ databases">
        <authorList>
            <person name="Han P."/>
        </authorList>
    </citation>
    <scope>NUCLEOTIDE SEQUENCE [LARGE SCALE GENOMIC DNA]</scope>
    <source>
        <strain evidence="2">Candidatus Nitrospira sp. ZN2</strain>
    </source>
</reference>
<gene>
    <name evidence="2" type="ORF">NSPZN2_80020</name>
</gene>
<proteinExistence type="predicted"/>
<evidence type="ECO:0000313" key="2">
    <source>
        <dbReference type="EMBL" id="CAE6800110.1"/>
    </source>
</evidence>
<name>A0ABM8SBT9_9BACT</name>
<evidence type="ECO:0000256" key="1">
    <source>
        <dbReference type="SAM" id="SignalP"/>
    </source>
</evidence>
<evidence type="ECO:0000313" key="3">
    <source>
        <dbReference type="Proteomes" id="UP000675880"/>
    </source>
</evidence>
<accession>A0ABM8SBT9</accession>
<keyword evidence="3" id="KW-1185">Reference proteome</keyword>